<dbReference type="AlphaFoldDB" id="A0A073JY93"/>
<dbReference type="PANTHER" id="PTHR34384:SF6">
    <property type="entry name" value="STAPHYLOFERRIN B SYNTHASE"/>
    <property type="match status" value="1"/>
</dbReference>
<evidence type="ECO:0000256" key="2">
    <source>
        <dbReference type="ARBA" id="ARBA00007832"/>
    </source>
</evidence>
<dbReference type="InterPro" id="IPR007310">
    <property type="entry name" value="Aerobactin_biosyn_IucA/IucC_N"/>
</dbReference>
<dbReference type="Proteomes" id="UP000027822">
    <property type="component" value="Unassembled WGS sequence"/>
</dbReference>
<evidence type="ECO:0000313" key="5">
    <source>
        <dbReference type="EMBL" id="KEK19949.1"/>
    </source>
</evidence>
<evidence type="ECO:0000259" key="3">
    <source>
        <dbReference type="Pfam" id="PF04183"/>
    </source>
</evidence>
<comment type="pathway">
    <text evidence="1">Siderophore biosynthesis.</text>
</comment>
<name>A0A073JY93_9BACI</name>
<dbReference type="InterPro" id="IPR022770">
    <property type="entry name" value="IucA/IucC-like_C"/>
</dbReference>
<protein>
    <submittedName>
        <fullName evidence="5">Siderophore biosynthesis protein</fullName>
    </submittedName>
</protein>
<proteinExistence type="inferred from homology"/>
<feature type="domain" description="Aerobactin siderophore biosynthesis IucA/IucC-like C-terminal" evidence="4">
    <location>
        <begin position="410"/>
        <end position="581"/>
    </location>
</feature>
<accession>A0A073JY93</accession>
<feature type="domain" description="Aerobactin siderophore biosynthesis IucA/IucC N-terminal" evidence="3">
    <location>
        <begin position="148"/>
        <end position="389"/>
    </location>
</feature>
<comment type="similarity">
    <text evidence="2">Belongs to the IucA/IucC family.</text>
</comment>
<gene>
    <name evidence="5" type="ORF">BAMA_19480</name>
</gene>
<dbReference type="Gene3D" id="1.10.510.40">
    <property type="match status" value="1"/>
</dbReference>
<dbReference type="EMBL" id="JOTN01000005">
    <property type="protein sequence ID" value="KEK19949.1"/>
    <property type="molecule type" value="Genomic_DNA"/>
</dbReference>
<dbReference type="Gene3D" id="3.30.310.280">
    <property type="match status" value="1"/>
</dbReference>
<dbReference type="OrthoDB" id="495728at2"/>
<evidence type="ECO:0000313" key="6">
    <source>
        <dbReference type="Proteomes" id="UP000027822"/>
    </source>
</evidence>
<reference evidence="5 6" key="1">
    <citation type="submission" date="2014-06" db="EMBL/GenBank/DDBJ databases">
        <title>Draft genome sequence of Bacillus manliponensis JCM 15802 (MCCC 1A00708).</title>
        <authorList>
            <person name="Lai Q."/>
            <person name="Liu Y."/>
            <person name="Shao Z."/>
        </authorList>
    </citation>
    <scope>NUCLEOTIDE SEQUENCE [LARGE SCALE GENOMIC DNA]</scope>
    <source>
        <strain evidence="5 6">JCM 15802</strain>
    </source>
</reference>
<dbReference type="STRING" id="574376.BAMA_19480"/>
<evidence type="ECO:0000256" key="1">
    <source>
        <dbReference type="ARBA" id="ARBA00004924"/>
    </source>
</evidence>
<dbReference type="PANTHER" id="PTHR34384">
    <property type="entry name" value="L-2,3-DIAMINOPROPANOATE--CITRATE LIGASE"/>
    <property type="match status" value="1"/>
</dbReference>
<evidence type="ECO:0000259" key="4">
    <source>
        <dbReference type="Pfam" id="PF06276"/>
    </source>
</evidence>
<organism evidence="5 6">
    <name type="scientific">Bacillus manliponensis</name>
    <dbReference type="NCBI Taxonomy" id="574376"/>
    <lineage>
        <taxon>Bacteria</taxon>
        <taxon>Bacillati</taxon>
        <taxon>Bacillota</taxon>
        <taxon>Bacilli</taxon>
        <taxon>Bacillales</taxon>
        <taxon>Bacillaceae</taxon>
        <taxon>Bacillus</taxon>
        <taxon>Bacillus cereus group</taxon>
    </lineage>
</organism>
<dbReference type="RefSeq" id="WP_034638388.1">
    <property type="nucleotide sequence ID" value="NZ_CBCSJC010000007.1"/>
</dbReference>
<sequence length="599" mass="70373">MQQKKVMEAIQSPQYEKVRRRVFRQLIESLIYEKLISPAVIQDGEGCIFYIEGHTCFGEMVTYKCRGRKRMTFGRIRLYDEPVIRTEKNKSEEATSIAQFLRDVFGTTQVDEQKLQSFTRELEQTIFKDTIAQHEREKQREILLGKAYDELESSLIDGHPYHPSYKARIGFTYADNFEYGFEFKKTMKLVWIAVHHKYTDIAASHDEDFEQVLQQELGQEKLEEFRSVLCNIGCKLEDYTFMPVHPWQWENYIVSNYVEHLYHKYIIFVGESEDEYRPQQSMRTLYNDSNQHKPYIKLSMNLLNTSTLRTLKPHSIVSAPVISNWLQKIVESDSYFKEETRLILLKEFAGVTYDPPSSSTYGSLGCVFRESIHPYLQGKEEAMPFNALYGKELGGALIINPWLEKNGIENWLRELIKKAVMPVVHLLVEHGIALESHGQNMVLIHEKGRPVGVALKDFHEGVEFYREFLKDPGSCPDFTKIHKVYKNWKLNDFFEMDRLACMREMLLDALFLFNFGELAMMLEDEYGYNEEQFWTLVVEQLEAHVARRPHLQERLNQLDLFVPTFHAEQLTKRRLYVDDEALVHEVPNPLYAVKELVQS</sequence>
<dbReference type="Pfam" id="PF04183">
    <property type="entry name" value="IucA_IucC"/>
    <property type="match status" value="1"/>
</dbReference>
<keyword evidence="6" id="KW-1185">Reference proteome</keyword>
<dbReference type="Gene3D" id="6.10.250.3370">
    <property type="match status" value="1"/>
</dbReference>
<dbReference type="GO" id="GO:0019290">
    <property type="term" value="P:siderophore biosynthetic process"/>
    <property type="evidence" value="ECO:0007669"/>
    <property type="project" value="InterPro"/>
</dbReference>
<dbReference type="GO" id="GO:0016881">
    <property type="term" value="F:acid-amino acid ligase activity"/>
    <property type="evidence" value="ECO:0007669"/>
    <property type="project" value="UniProtKB-ARBA"/>
</dbReference>
<comment type="caution">
    <text evidence="5">The sequence shown here is derived from an EMBL/GenBank/DDBJ whole genome shotgun (WGS) entry which is preliminary data.</text>
</comment>
<dbReference type="InterPro" id="IPR037455">
    <property type="entry name" value="LucA/IucC-like"/>
</dbReference>
<dbReference type="Pfam" id="PF06276">
    <property type="entry name" value="FhuF"/>
    <property type="match status" value="1"/>
</dbReference>
<dbReference type="eggNOG" id="COG4264">
    <property type="taxonomic scope" value="Bacteria"/>
</dbReference>